<feature type="compositionally biased region" description="Polar residues" evidence="1">
    <location>
        <begin position="766"/>
        <end position="794"/>
    </location>
</feature>
<feature type="compositionally biased region" description="Polar residues" evidence="1">
    <location>
        <begin position="388"/>
        <end position="416"/>
    </location>
</feature>
<dbReference type="Proteomes" id="UP001497382">
    <property type="component" value="Unassembled WGS sequence"/>
</dbReference>
<evidence type="ECO:0000256" key="1">
    <source>
        <dbReference type="SAM" id="MobiDB-lite"/>
    </source>
</evidence>
<feature type="compositionally biased region" description="Low complexity" evidence="1">
    <location>
        <begin position="210"/>
        <end position="226"/>
    </location>
</feature>
<dbReference type="EMBL" id="CAXIEN010000204">
    <property type="protein sequence ID" value="CAL1286485.1"/>
    <property type="molecule type" value="Genomic_DNA"/>
</dbReference>
<keyword evidence="4" id="KW-1185">Reference proteome</keyword>
<dbReference type="FunFam" id="1.10.150.50:FF:000071">
    <property type="entry name" value="Caskin, isoform D"/>
    <property type="match status" value="1"/>
</dbReference>
<feature type="domain" description="SAM" evidence="2">
    <location>
        <begin position="315"/>
        <end position="379"/>
    </location>
</feature>
<comment type="caution">
    <text evidence="3">The sequence shown here is derived from an EMBL/GenBank/DDBJ whole genome shotgun (WGS) entry which is preliminary data.</text>
</comment>
<evidence type="ECO:0000313" key="3">
    <source>
        <dbReference type="EMBL" id="CAL1286485.1"/>
    </source>
</evidence>
<name>A0AAV2ASU8_9ARAC</name>
<dbReference type="SUPFAM" id="SSF47769">
    <property type="entry name" value="SAM/Pointed domain"/>
    <property type="match status" value="2"/>
</dbReference>
<organism evidence="3 4">
    <name type="scientific">Larinioides sclopetarius</name>
    <dbReference type="NCBI Taxonomy" id="280406"/>
    <lineage>
        <taxon>Eukaryota</taxon>
        <taxon>Metazoa</taxon>
        <taxon>Ecdysozoa</taxon>
        <taxon>Arthropoda</taxon>
        <taxon>Chelicerata</taxon>
        <taxon>Arachnida</taxon>
        <taxon>Araneae</taxon>
        <taxon>Araneomorphae</taxon>
        <taxon>Entelegynae</taxon>
        <taxon>Araneoidea</taxon>
        <taxon>Araneidae</taxon>
        <taxon>Larinioides</taxon>
    </lineage>
</organism>
<dbReference type="GO" id="GO:0019903">
    <property type="term" value="F:protein phosphatase binding"/>
    <property type="evidence" value="ECO:0007669"/>
    <property type="project" value="TreeGrafter"/>
</dbReference>
<dbReference type="GO" id="GO:0005925">
    <property type="term" value="C:focal adhesion"/>
    <property type="evidence" value="ECO:0007669"/>
    <property type="project" value="TreeGrafter"/>
</dbReference>
<dbReference type="GO" id="GO:0035591">
    <property type="term" value="F:signaling adaptor activity"/>
    <property type="evidence" value="ECO:0007669"/>
    <property type="project" value="TreeGrafter"/>
</dbReference>
<dbReference type="PANTHER" id="PTHR24155">
    <property type="entry name" value="OSTEOCLAST-STIMULATING FACTOR 1"/>
    <property type="match status" value="1"/>
</dbReference>
<feature type="region of interest" description="Disordered" evidence="1">
    <location>
        <begin position="384"/>
        <end position="416"/>
    </location>
</feature>
<dbReference type="Pfam" id="PF00536">
    <property type="entry name" value="SAM_1"/>
    <property type="match status" value="2"/>
</dbReference>
<dbReference type="PANTHER" id="PTHR24155:SF11">
    <property type="entry name" value="CASKIN, ISOFORM B"/>
    <property type="match status" value="1"/>
</dbReference>
<dbReference type="InterPro" id="IPR013761">
    <property type="entry name" value="SAM/pointed_sf"/>
</dbReference>
<dbReference type="InterPro" id="IPR035497">
    <property type="entry name" value="Caskin1/2_SAM_1"/>
</dbReference>
<feature type="region of interest" description="Disordered" evidence="1">
    <location>
        <begin position="606"/>
        <end position="740"/>
    </location>
</feature>
<evidence type="ECO:0000313" key="4">
    <source>
        <dbReference type="Proteomes" id="UP001497382"/>
    </source>
</evidence>
<sequence>RKRTQQKNNGDVGGLQRNGSVKGVKKVSPPTVPTLNVKSAQFKKSPCILNSDDQLTVDFCDSDNDYGPYCKPPRSPSNGSNHAIQPFYNGLSQNSHPMKKMTPGGGSNGQIHLAHVIVHSQPDSLPSTPSDAGHSPCLSKGRLMSGTQASLEDQGIDMNSPGRHSPGGSSGGSSISRHSLSSLDSGRASAPGSEGKVVNRRLSIQSYEGSSPQRRSYHSSSSSIASVGDDLGPGPNVAEMVLHGLPDVEVLSTWLATLHFEEYIPLFLLSGYDMPTITRMTPEDLTAIGITKPNHRRKLKAEIAKLNISDGIPEYKPDSLLEWLQLLRLEEYFDTLCQQNYNTIDKVTDLAWEDLEDIGIQKLGHQKRLLLAIKRIEDINHGRRPNLVPQTSTQIRSGGSSSGCSTFPRPSTLSDVQPLQYPSQEIAISTHRPKSSPSTDSIPEMKTFQQSPLREDNLFLQAVHNSAQNIATSQHHNGITNSIISPSRVRSLESLSTDISSNISSSELQGSMSSSPTPLQLPPAPAPLAAAEPPKNPTKDWHVTDLDQDFEYECEGTATLNRPKGLVKLRPMAKITAKTREEIAEAIMDIPDSEFKSLINQSRTLDGWSSLDGSPRHGPSTVPRSATLKRAPPPPPPKRSNSAKGERPPMEPAKEEVFPSKPKSEQSVKSSLKGPKETESIRAEEFPPPPSPLPSVVDEKSNKSTSENPEPMDELFNNPLFRQRRKDSSGSSGSVDSTALPFANEAVGTIKQKVSKPYPAIPPHGSLSSQLKAAQKAKNSNMPEKNPPKVNNATKVEHEYDVTPEAISPGDVIDDIENMLANLSDQLDAMLDEEVQK</sequence>
<dbReference type="GO" id="GO:0007409">
    <property type="term" value="P:axonogenesis"/>
    <property type="evidence" value="ECO:0007669"/>
    <property type="project" value="TreeGrafter"/>
</dbReference>
<protein>
    <recommendedName>
        <fullName evidence="2">SAM domain-containing protein</fullName>
    </recommendedName>
</protein>
<dbReference type="PROSITE" id="PS50105">
    <property type="entry name" value="SAM_DOMAIN"/>
    <property type="match status" value="2"/>
</dbReference>
<feature type="compositionally biased region" description="Basic and acidic residues" evidence="1">
    <location>
        <begin position="674"/>
        <end position="685"/>
    </location>
</feature>
<feature type="compositionally biased region" description="Low complexity" evidence="1">
    <location>
        <begin position="160"/>
        <end position="186"/>
    </location>
</feature>
<dbReference type="Gene3D" id="1.10.150.50">
    <property type="entry name" value="Transcription Factor, Ets-1"/>
    <property type="match status" value="2"/>
</dbReference>
<proteinExistence type="predicted"/>
<feature type="compositionally biased region" description="Polar residues" evidence="1">
    <location>
        <begin position="121"/>
        <end position="130"/>
    </location>
</feature>
<dbReference type="FunFam" id="1.10.150.50:FF:000028">
    <property type="entry name" value="caskin-2 isoform X2"/>
    <property type="match status" value="1"/>
</dbReference>
<dbReference type="GO" id="GO:0007185">
    <property type="term" value="P:cell surface receptor protein tyrosine phosphatase signaling pathway"/>
    <property type="evidence" value="ECO:0007669"/>
    <property type="project" value="TreeGrafter"/>
</dbReference>
<feature type="non-terminal residue" evidence="3">
    <location>
        <position position="1"/>
    </location>
</feature>
<feature type="region of interest" description="Disordered" evidence="1">
    <location>
        <begin position="755"/>
        <end position="796"/>
    </location>
</feature>
<dbReference type="InterPro" id="IPR001660">
    <property type="entry name" value="SAM"/>
</dbReference>
<reference evidence="3 4" key="1">
    <citation type="submission" date="2024-04" db="EMBL/GenBank/DDBJ databases">
        <authorList>
            <person name="Rising A."/>
            <person name="Reimegard J."/>
            <person name="Sonavane S."/>
            <person name="Akerstrom W."/>
            <person name="Nylinder S."/>
            <person name="Hedman E."/>
            <person name="Kallberg Y."/>
        </authorList>
    </citation>
    <scope>NUCLEOTIDE SEQUENCE [LARGE SCALE GENOMIC DNA]</scope>
</reference>
<feature type="domain" description="SAM" evidence="2">
    <location>
        <begin position="246"/>
        <end position="309"/>
    </location>
</feature>
<feature type="region of interest" description="Disordered" evidence="1">
    <location>
        <begin position="71"/>
        <end position="230"/>
    </location>
</feature>
<dbReference type="GO" id="GO:0030424">
    <property type="term" value="C:axon"/>
    <property type="evidence" value="ECO:0007669"/>
    <property type="project" value="TreeGrafter"/>
</dbReference>
<gene>
    <name evidence="3" type="ORF">LARSCL_LOCUS14273</name>
</gene>
<feature type="compositionally biased region" description="Low complexity" evidence="1">
    <location>
        <begin position="503"/>
        <end position="518"/>
    </location>
</feature>
<feature type="compositionally biased region" description="Basic and acidic residues" evidence="1">
    <location>
        <begin position="644"/>
        <end position="666"/>
    </location>
</feature>
<dbReference type="AlphaFoldDB" id="A0AAV2ASU8"/>
<accession>A0AAV2ASU8</accession>
<evidence type="ECO:0000259" key="2">
    <source>
        <dbReference type="PROSITE" id="PS50105"/>
    </source>
</evidence>
<dbReference type="SMART" id="SM00454">
    <property type="entry name" value="SAM"/>
    <property type="match status" value="2"/>
</dbReference>
<dbReference type="CDD" id="cd09497">
    <property type="entry name" value="SAM_caskin1_2_repeat1"/>
    <property type="match status" value="1"/>
</dbReference>
<feature type="region of interest" description="Disordered" evidence="1">
    <location>
        <begin position="1"/>
        <end position="35"/>
    </location>
</feature>
<feature type="region of interest" description="Disordered" evidence="1">
    <location>
        <begin position="503"/>
        <end position="542"/>
    </location>
</feature>